<dbReference type="InterPro" id="IPR038408">
    <property type="entry name" value="GNK2_sf"/>
</dbReference>
<comment type="subcellular location">
    <subcellularLocation>
        <location evidence="1">Secreted</location>
    </subcellularLocation>
</comment>
<name>A0ABD2ZIC7_9GENT</name>
<evidence type="ECO:0000313" key="9">
    <source>
        <dbReference type="Proteomes" id="UP001630127"/>
    </source>
</evidence>
<evidence type="ECO:0000256" key="6">
    <source>
        <dbReference type="SAM" id="SignalP"/>
    </source>
</evidence>
<feature type="domain" description="Gnk2-homologous" evidence="7">
    <location>
        <begin position="67"/>
        <end position="160"/>
    </location>
</feature>
<accession>A0ABD2ZIC7</accession>
<gene>
    <name evidence="8" type="ORF">ACH5RR_020466</name>
</gene>
<dbReference type="CDD" id="cd23509">
    <property type="entry name" value="Gnk2-like"/>
    <property type="match status" value="1"/>
</dbReference>
<evidence type="ECO:0000256" key="3">
    <source>
        <dbReference type="ARBA" id="ARBA00022729"/>
    </source>
</evidence>
<comment type="similarity">
    <text evidence="5">Belongs to the cysteine-rich repeat secretory protein family.</text>
</comment>
<keyword evidence="4" id="KW-0677">Repeat</keyword>
<dbReference type="PANTHER" id="PTHR32411">
    <property type="entry name" value="CYSTEINE-RICH REPEAT SECRETORY PROTEIN 38-RELATED"/>
    <property type="match status" value="1"/>
</dbReference>
<keyword evidence="2" id="KW-0964">Secreted</keyword>
<reference evidence="8 9" key="1">
    <citation type="submission" date="2024-11" db="EMBL/GenBank/DDBJ databases">
        <title>A near-complete genome assembly of Cinchona calisaya.</title>
        <authorList>
            <person name="Lian D.C."/>
            <person name="Zhao X.W."/>
            <person name="Wei L."/>
        </authorList>
    </citation>
    <scope>NUCLEOTIDE SEQUENCE [LARGE SCALE GENOMIC DNA]</scope>
    <source>
        <tissue evidence="8">Nenye</tissue>
    </source>
</reference>
<evidence type="ECO:0000256" key="2">
    <source>
        <dbReference type="ARBA" id="ARBA00022525"/>
    </source>
</evidence>
<protein>
    <recommendedName>
        <fullName evidence="7">Gnk2-homologous domain-containing protein</fullName>
    </recommendedName>
</protein>
<dbReference type="EMBL" id="JBJUIK010000009">
    <property type="protein sequence ID" value="KAL3517877.1"/>
    <property type="molecule type" value="Genomic_DNA"/>
</dbReference>
<evidence type="ECO:0000259" key="7">
    <source>
        <dbReference type="PROSITE" id="PS51473"/>
    </source>
</evidence>
<dbReference type="InterPro" id="IPR002902">
    <property type="entry name" value="GNK2"/>
</dbReference>
<evidence type="ECO:0000256" key="5">
    <source>
        <dbReference type="ARBA" id="ARBA00038515"/>
    </source>
</evidence>
<dbReference type="Gene3D" id="3.30.430.20">
    <property type="entry name" value="Gnk2 domain, C-X8-C-X2-C motif"/>
    <property type="match status" value="1"/>
</dbReference>
<keyword evidence="3 6" id="KW-0732">Signal</keyword>
<sequence length="160" mass="17157">MALFSFILLLFLSSCTAVFGDGTVVYCSDNLTIPTTQMSANVDSLLAEVASATSKFAAINFFGKLDRDVFERLFSIYHPQHPTAFKKVLAALMSKISSEAMVPANNGFAKGKITSIPANVTPYGVAQYTANISLQSCNECLNPTIGNIPKLCNNVKTVSC</sequence>
<dbReference type="AlphaFoldDB" id="A0ABD2ZIC7"/>
<dbReference type="InterPro" id="IPR050581">
    <property type="entry name" value="CRR_secretory_protein"/>
</dbReference>
<dbReference type="GO" id="GO:0005576">
    <property type="term" value="C:extracellular region"/>
    <property type="evidence" value="ECO:0007669"/>
    <property type="project" value="UniProtKB-SubCell"/>
</dbReference>
<keyword evidence="9" id="KW-1185">Reference proteome</keyword>
<feature type="signal peptide" evidence="6">
    <location>
        <begin position="1"/>
        <end position="17"/>
    </location>
</feature>
<evidence type="ECO:0000313" key="8">
    <source>
        <dbReference type="EMBL" id="KAL3517877.1"/>
    </source>
</evidence>
<evidence type="ECO:0000256" key="4">
    <source>
        <dbReference type="ARBA" id="ARBA00022737"/>
    </source>
</evidence>
<feature type="chain" id="PRO_5044830945" description="Gnk2-homologous domain-containing protein" evidence="6">
    <location>
        <begin position="18"/>
        <end position="160"/>
    </location>
</feature>
<dbReference type="PROSITE" id="PS51473">
    <property type="entry name" value="GNK2"/>
    <property type="match status" value="1"/>
</dbReference>
<dbReference type="Proteomes" id="UP001630127">
    <property type="component" value="Unassembled WGS sequence"/>
</dbReference>
<organism evidence="8 9">
    <name type="scientific">Cinchona calisaya</name>
    <dbReference type="NCBI Taxonomy" id="153742"/>
    <lineage>
        <taxon>Eukaryota</taxon>
        <taxon>Viridiplantae</taxon>
        <taxon>Streptophyta</taxon>
        <taxon>Embryophyta</taxon>
        <taxon>Tracheophyta</taxon>
        <taxon>Spermatophyta</taxon>
        <taxon>Magnoliopsida</taxon>
        <taxon>eudicotyledons</taxon>
        <taxon>Gunneridae</taxon>
        <taxon>Pentapetalae</taxon>
        <taxon>asterids</taxon>
        <taxon>lamiids</taxon>
        <taxon>Gentianales</taxon>
        <taxon>Rubiaceae</taxon>
        <taxon>Cinchonoideae</taxon>
        <taxon>Cinchoneae</taxon>
        <taxon>Cinchona</taxon>
    </lineage>
</organism>
<comment type="caution">
    <text evidence="8">The sequence shown here is derived from an EMBL/GenBank/DDBJ whole genome shotgun (WGS) entry which is preliminary data.</text>
</comment>
<proteinExistence type="inferred from homology"/>
<evidence type="ECO:0000256" key="1">
    <source>
        <dbReference type="ARBA" id="ARBA00004613"/>
    </source>
</evidence>